<dbReference type="RefSeq" id="WP_120182478.1">
    <property type="nucleotide sequence ID" value="NZ_CBINCU010000025.1"/>
</dbReference>
<evidence type="ECO:0000313" key="4">
    <source>
        <dbReference type="EMBL" id="RKD14472.1"/>
    </source>
</evidence>
<gene>
    <name evidence="4" type="ORF">BCY91_08355</name>
</gene>
<reference evidence="4 5" key="1">
    <citation type="submission" date="2016-07" db="EMBL/GenBank/DDBJ databases">
        <title>Genome of Pelobium manganitolerans.</title>
        <authorList>
            <person name="Wu S."/>
            <person name="Wang G."/>
        </authorList>
    </citation>
    <scope>NUCLEOTIDE SEQUENCE [LARGE SCALE GENOMIC DNA]</scope>
    <source>
        <strain evidence="4 5">YS-25</strain>
    </source>
</reference>
<evidence type="ECO:0000256" key="1">
    <source>
        <dbReference type="ARBA" id="ARBA00006464"/>
    </source>
</evidence>
<keyword evidence="4" id="KW-0808">Transferase</keyword>
<evidence type="ECO:0000313" key="5">
    <source>
        <dbReference type="Proteomes" id="UP000283433"/>
    </source>
</evidence>
<dbReference type="PANTHER" id="PTHR30576">
    <property type="entry name" value="COLANIC BIOSYNTHESIS UDP-GLUCOSE LIPID CARRIER TRANSFERASE"/>
    <property type="match status" value="1"/>
</dbReference>
<keyword evidence="2" id="KW-0812">Transmembrane</keyword>
<name>A0A419S4D8_9SPHI</name>
<feature type="transmembrane region" description="Helical" evidence="2">
    <location>
        <begin position="169"/>
        <end position="190"/>
    </location>
</feature>
<evidence type="ECO:0000259" key="3">
    <source>
        <dbReference type="Pfam" id="PF02397"/>
    </source>
</evidence>
<accession>A0A419S4D8</accession>
<dbReference type="AlphaFoldDB" id="A0A419S4D8"/>
<dbReference type="EMBL" id="MBTA01000026">
    <property type="protein sequence ID" value="RKD14472.1"/>
    <property type="molecule type" value="Genomic_DNA"/>
</dbReference>
<proteinExistence type="inferred from homology"/>
<feature type="domain" description="Bacterial sugar transferase" evidence="3">
    <location>
        <begin position="164"/>
        <end position="355"/>
    </location>
</feature>
<organism evidence="4 5">
    <name type="scientific">Pelobium manganitolerans</name>
    <dbReference type="NCBI Taxonomy" id="1842495"/>
    <lineage>
        <taxon>Bacteria</taxon>
        <taxon>Pseudomonadati</taxon>
        <taxon>Bacteroidota</taxon>
        <taxon>Sphingobacteriia</taxon>
        <taxon>Sphingobacteriales</taxon>
        <taxon>Sphingobacteriaceae</taxon>
        <taxon>Pelobium</taxon>
    </lineage>
</organism>
<keyword evidence="5" id="KW-1185">Reference proteome</keyword>
<sequence length="360" mass="41234">MQFSNVSVDDRSKSASSVNILYHGTQFQEGINQLFRDSEFYVKQFHLLADLKKVTQRLSFDDLNTIILTEVDPEKSDDTLNFIASLKSNFISKNFITVFLLTQPNASVTKKAMELGVSDCYAPPIPFDDLIERLKFLNFYKLLRSQVSQLSQVPTAEYKMPFSKRLLDVTLASLALIFLSPLFLLVAIFIKLDSRGPVFYTSKRVGTGYKIFDFYKFRSMRVGADAEIASLSHKNQYGDSAFFKIENDPRITKLGAFLRNSSIDELPQLLNVLKGDMSLVGNRPLPLYEAEQLTTNEWSMRFLGPAGLTGLWQISKRGKKEMSDHERKKLDNFYAKNYSFWLDLKIIFKTIPALVQREKV</sequence>
<keyword evidence="2" id="KW-1133">Transmembrane helix</keyword>
<dbReference type="PANTHER" id="PTHR30576:SF0">
    <property type="entry name" value="UNDECAPRENYL-PHOSPHATE N-ACETYLGALACTOSAMINYL 1-PHOSPHATE TRANSFERASE-RELATED"/>
    <property type="match status" value="1"/>
</dbReference>
<evidence type="ECO:0000256" key="2">
    <source>
        <dbReference type="SAM" id="Phobius"/>
    </source>
</evidence>
<dbReference type="GO" id="GO:0016780">
    <property type="term" value="F:phosphotransferase activity, for other substituted phosphate groups"/>
    <property type="evidence" value="ECO:0007669"/>
    <property type="project" value="TreeGrafter"/>
</dbReference>
<dbReference type="InterPro" id="IPR003362">
    <property type="entry name" value="Bact_transf"/>
</dbReference>
<protein>
    <submittedName>
        <fullName evidence="4">Glycosyl transferase</fullName>
    </submittedName>
</protein>
<dbReference type="Proteomes" id="UP000283433">
    <property type="component" value="Unassembled WGS sequence"/>
</dbReference>
<dbReference type="Pfam" id="PF02397">
    <property type="entry name" value="Bac_transf"/>
    <property type="match status" value="1"/>
</dbReference>
<dbReference type="OrthoDB" id="9808602at2"/>
<comment type="caution">
    <text evidence="4">The sequence shown here is derived from an EMBL/GenBank/DDBJ whole genome shotgun (WGS) entry which is preliminary data.</text>
</comment>
<comment type="similarity">
    <text evidence="1">Belongs to the bacterial sugar transferase family.</text>
</comment>
<keyword evidence="2" id="KW-0472">Membrane</keyword>